<proteinExistence type="predicted"/>
<gene>
    <name evidence="2" type="ORF">LAZ67_3002006</name>
</gene>
<evidence type="ECO:0000313" key="3">
    <source>
        <dbReference type="Proteomes" id="UP001235939"/>
    </source>
</evidence>
<dbReference type="EMBL" id="CP092865">
    <property type="protein sequence ID" value="UYV64795.1"/>
    <property type="molecule type" value="Genomic_DNA"/>
</dbReference>
<name>A0ABY6K835_9ARAC</name>
<accession>A0ABY6K835</accession>
<dbReference type="Proteomes" id="UP001235939">
    <property type="component" value="Chromosome 03"/>
</dbReference>
<organism evidence="2 3">
    <name type="scientific">Cordylochernes scorpioides</name>
    <dbReference type="NCBI Taxonomy" id="51811"/>
    <lineage>
        <taxon>Eukaryota</taxon>
        <taxon>Metazoa</taxon>
        <taxon>Ecdysozoa</taxon>
        <taxon>Arthropoda</taxon>
        <taxon>Chelicerata</taxon>
        <taxon>Arachnida</taxon>
        <taxon>Pseudoscorpiones</taxon>
        <taxon>Cheliferoidea</taxon>
        <taxon>Chernetidae</taxon>
        <taxon>Cordylochernes</taxon>
    </lineage>
</organism>
<feature type="region of interest" description="Disordered" evidence="1">
    <location>
        <begin position="69"/>
        <end position="128"/>
    </location>
</feature>
<keyword evidence="3" id="KW-1185">Reference proteome</keyword>
<evidence type="ECO:0000313" key="2">
    <source>
        <dbReference type="EMBL" id="UYV64795.1"/>
    </source>
</evidence>
<sequence>MPEDSDFTSHHGLPIKIGHAGIWLGTGGIKSATIGHMARQQGMGRFSPSQILARCCQCFRLHLYASQSPEPLPVPSPDGGGGTVTISLKNLGSAGPADSTLKQPEEQKAEGQSPPKSKDGKVLVDPRSPTYHFNRTPIYYTTCLHMVQAMIIMVGS</sequence>
<evidence type="ECO:0000256" key="1">
    <source>
        <dbReference type="SAM" id="MobiDB-lite"/>
    </source>
</evidence>
<reference evidence="2 3" key="1">
    <citation type="submission" date="2022-01" db="EMBL/GenBank/DDBJ databases">
        <title>A chromosomal length assembly of Cordylochernes scorpioides.</title>
        <authorList>
            <person name="Zeh D."/>
            <person name="Zeh J."/>
        </authorList>
    </citation>
    <scope>NUCLEOTIDE SEQUENCE [LARGE SCALE GENOMIC DNA]</scope>
    <source>
        <strain evidence="2">IN4F17</strain>
        <tissue evidence="2">Whole Body</tissue>
    </source>
</reference>
<protein>
    <submittedName>
        <fullName evidence="2">Uncharacterized protein</fullName>
    </submittedName>
</protein>